<dbReference type="Pfam" id="PF13087">
    <property type="entry name" value="AAA_12"/>
    <property type="match status" value="1"/>
</dbReference>
<proteinExistence type="inferred from homology"/>
<evidence type="ECO:0000256" key="5">
    <source>
        <dbReference type="ARBA" id="ARBA00022840"/>
    </source>
</evidence>
<accession>A0ABS2NX43</accession>
<dbReference type="InterPro" id="IPR050534">
    <property type="entry name" value="Coronavir_polyprotein_1ab"/>
</dbReference>
<evidence type="ECO:0000256" key="4">
    <source>
        <dbReference type="ARBA" id="ARBA00022806"/>
    </source>
</evidence>
<dbReference type="Pfam" id="PF13086">
    <property type="entry name" value="AAA_11"/>
    <property type="match status" value="1"/>
</dbReference>
<comment type="similarity">
    <text evidence="1">Belongs to the DNA2/NAM7 helicase family.</text>
</comment>
<feature type="domain" description="AAA+ ATPase" evidence="6">
    <location>
        <begin position="159"/>
        <end position="389"/>
    </location>
</feature>
<protein>
    <submittedName>
        <fullName evidence="7">KaiC/GvpD/RAD55 family RecA-like ATPase</fullName>
    </submittedName>
</protein>
<dbReference type="InterPro" id="IPR027417">
    <property type="entry name" value="P-loop_NTPase"/>
</dbReference>
<evidence type="ECO:0000259" key="6">
    <source>
        <dbReference type="SMART" id="SM00382"/>
    </source>
</evidence>
<organism evidence="7 8">
    <name type="scientific">Sutcliffiella tianshenii</name>
    <dbReference type="NCBI Taxonomy" id="1463404"/>
    <lineage>
        <taxon>Bacteria</taxon>
        <taxon>Bacillati</taxon>
        <taxon>Bacillota</taxon>
        <taxon>Bacilli</taxon>
        <taxon>Bacillales</taxon>
        <taxon>Bacillaceae</taxon>
        <taxon>Sutcliffiella</taxon>
    </lineage>
</organism>
<evidence type="ECO:0000313" key="8">
    <source>
        <dbReference type="Proteomes" id="UP000737402"/>
    </source>
</evidence>
<dbReference type="Gene3D" id="3.40.50.300">
    <property type="entry name" value="P-loop containing nucleotide triphosphate hydrolases"/>
    <property type="match status" value="2"/>
</dbReference>
<dbReference type="RefSeq" id="WP_204414183.1">
    <property type="nucleotide sequence ID" value="NZ_JAFBED010000002.1"/>
</dbReference>
<dbReference type="EMBL" id="JAFBED010000002">
    <property type="protein sequence ID" value="MBM7619242.1"/>
    <property type="molecule type" value="Genomic_DNA"/>
</dbReference>
<evidence type="ECO:0000256" key="2">
    <source>
        <dbReference type="ARBA" id="ARBA00022741"/>
    </source>
</evidence>
<evidence type="ECO:0000256" key="3">
    <source>
        <dbReference type="ARBA" id="ARBA00022801"/>
    </source>
</evidence>
<dbReference type="PANTHER" id="PTHR43788">
    <property type="entry name" value="DNA2/NAM7 HELICASE FAMILY MEMBER"/>
    <property type="match status" value="1"/>
</dbReference>
<dbReference type="InterPro" id="IPR041679">
    <property type="entry name" value="DNA2/NAM7-like_C"/>
</dbReference>
<dbReference type="PANTHER" id="PTHR43788:SF8">
    <property type="entry name" value="DNA-BINDING PROTEIN SMUBP-2"/>
    <property type="match status" value="1"/>
</dbReference>
<keyword evidence="2" id="KW-0547">Nucleotide-binding</keyword>
<dbReference type="InterPro" id="IPR047187">
    <property type="entry name" value="SF1_C_Upf1"/>
</dbReference>
<reference evidence="7 8" key="1">
    <citation type="submission" date="2021-01" db="EMBL/GenBank/DDBJ databases">
        <title>Genomic Encyclopedia of Type Strains, Phase IV (KMG-IV): sequencing the most valuable type-strain genomes for metagenomic binning, comparative biology and taxonomic classification.</title>
        <authorList>
            <person name="Goeker M."/>
        </authorList>
    </citation>
    <scope>NUCLEOTIDE SEQUENCE [LARGE SCALE GENOMIC DNA]</scope>
    <source>
        <strain evidence="7 8">DSM 25879</strain>
    </source>
</reference>
<evidence type="ECO:0000313" key="7">
    <source>
        <dbReference type="EMBL" id="MBM7619242.1"/>
    </source>
</evidence>
<keyword evidence="5" id="KW-0067">ATP-binding</keyword>
<evidence type="ECO:0000256" key="1">
    <source>
        <dbReference type="ARBA" id="ARBA00007913"/>
    </source>
</evidence>
<keyword evidence="8" id="KW-1185">Reference proteome</keyword>
<name>A0ABS2NX43_9BACI</name>
<keyword evidence="3" id="KW-0378">Hydrolase</keyword>
<dbReference type="InterPro" id="IPR041677">
    <property type="entry name" value="DNA2/NAM7_AAA_11"/>
</dbReference>
<dbReference type="SMART" id="SM00382">
    <property type="entry name" value="AAA"/>
    <property type="match status" value="1"/>
</dbReference>
<dbReference type="CDD" id="cd18808">
    <property type="entry name" value="SF1_C_Upf1"/>
    <property type="match status" value="1"/>
</dbReference>
<dbReference type="InterPro" id="IPR003593">
    <property type="entry name" value="AAA+_ATPase"/>
</dbReference>
<gene>
    <name evidence="7" type="ORF">JOC95_001091</name>
</gene>
<comment type="caution">
    <text evidence="7">The sequence shown here is derived from an EMBL/GenBank/DDBJ whole genome shotgun (WGS) entry which is preliminary data.</text>
</comment>
<dbReference type="SUPFAM" id="SSF52540">
    <property type="entry name" value="P-loop containing nucleoside triphosphate hydrolases"/>
    <property type="match status" value="1"/>
</dbReference>
<keyword evidence="4" id="KW-0347">Helicase</keyword>
<dbReference type="Proteomes" id="UP000737402">
    <property type="component" value="Unassembled WGS sequence"/>
</dbReference>
<sequence>MKKSLLGYIKEWQKAIKIEIMHLKQYGSTKYLVRNGNLFSREKGFTYFFEATQSIRIPAGSKIKLEWGTLKKEGKVLTSEGKSVILSFEESLGNSLTDAYIHYDPWELLDNLFERIEDLKDNKKRRLRVKRLLNPSEKVNHPMDIIKSNVHELILRSKYNPVTFVWGPPGTGKTYTLARVAANKYFKKKKVLILSHSNQAVDVLIKEIASFISKKERFVEGDVLRYGTQSLAMLSQPFALSTSQLIESDHPELAKQKNKLMEERGLLNRDLYKSFSKKDSAQLLEIENKLGRIMEKIRQKEMDFLEDAFIIGTTLAKAAGDKTIYEKDYDVVIVDEASMAYVPQAAFAASLGRHVIICGDFKQLPPIASARHELVDKWLREDIFHLAGVADTVGNGMLHPQLLLLKEQRRMHPDISSFTNMHIYHSLVGDHPEIKKQREALAKSLPFAGQASVLLHTSFTGEYGIIDRVSRSRVNLWHLLLSFQNIHEGNLAGIRSIGYISPYRAQANLMESFLEEVYLEEMANAEILSATVHRFQGSEKDLVIFDSVDSYPVNRPGMLLMGKESERLLNVAITRTRGKFVHICDTHFMKSRIGSQKTIRKLILHQESRQYQVFPKDIGIWVKNQHAKVQWMHALKLEKVLYDMAQSKKSVIIGVPSISTLSSQWLEVIKKFNARSTLVIVTGQNLDQPLFTVKRVVEELTFPFVMIDEEILWLGTPYETGRNSRPPYVSVRAESSVLCRYLLNQFNLTDVT</sequence>